<sequence>MSAELITRLKDVTPEGDIIELVIWRLPESVPPSGHRYKYRLVYVRNGQRLVGFDNERGQGDHCHIGGKEHPYQFSGPDQLIEDFIKEVQRCRNGD</sequence>
<dbReference type="EMBL" id="NRSD01000009">
    <property type="protein sequence ID" value="MBK1645050.1"/>
    <property type="molecule type" value="Genomic_DNA"/>
</dbReference>
<evidence type="ECO:0000313" key="2">
    <source>
        <dbReference type="Proteomes" id="UP001138802"/>
    </source>
</evidence>
<gene>
    <name evidence="1" type="ORF">CKO25_10375</name>
</gene>
<name>A0A9X1B9G6_9GAMM</name>
<evidence type="ECO:0000313" key="1">
    <source>
        <dbReference type="EMBL" id="MBK1645050.1"/>
    </source>
</evidence>
<accession>A0A9X1B9G6</accession>
<dbReference type="InterPro" id="IPR045397">
    <property type="entry name" value="TumE-like"/>
</dbReference>
<protein>
    <submittedName>
        <fullName evidence="1">Uncharacterized protein</fullName>
    </submittedName>
</protein>
<comment type="caution">
    <text evidence="1">The sequence shown here is derived from an EMBL/GenBank/DDBJ whole genome shotgun (WGS) entry which is preliminary data.</text>
</comment>
<dbReference type="Proteomes" id="UP001138802">
    <property type="component" value="Unassembled WGS sequence"/>
</dbReference>
<dbReference type="AlphaFoldDB" id="A0A9X1B9G6"/>
<keyword evidence="2" id="KW-1185">Reference proteome</keyword>
<dbReference type="Pfam" id="PF20126">
    <property type="entry name" value="TumE"/>
    <property type="match status" value="1"/>
</dbReference>
<dbReference type="RefSeq" id="WP_200387857.1">
    <property type="nucleotide sequence ID" value="NZ_NRSD01000009.1"/>
</dbReference>
<reference evidence="1 2" key="1">
    <citation type="journal article" date="2020" name="Microorganisms">
        <title>Osmotic Adaptation and Compatible Solute Biosynthesis of Phototrophic Bacteria as Revealed from Genome Analyses.</title>
        <authorList>
            <person name="Imhoff J.F."/>
            <person name="Rahn T."/>
            <person name="Kunzel S."/>
            <person name="Keller A."/>
            <person name="Neulinger S.C."/>
        </authorList>
    </citation>
    <scope>NUCLEOTIDE SEQUENCE [LARGE SCALE GENOMIC DNA]</scope>
    <source>
        <strain evidence="1 2">DSM 21303</strain>
    </source>
</reference>
<proteinExistence type="predicted"/>
<organism evidence="1 2">
    <name type="scientific">Thiocapsa imhoffii</name>
    <dbReference type="NCBI Taxonomy" id="382777"/>
    <lineage>
        <taxon>Bacteria</taxon>
        <taxon>Pseudomonadati</taxon>
        <taxon>Pseudomonadota</taxon>
        <taxon>Gammaproteobacteria</taxon>
        <taxon>Chromatiales</taxon>
        <taxon>Chromatiaceae</taxon>
        <taxon>Thiocapsa</taxon>
    </lineage>
</organism>